<name>A0ABR3SAH9_9PEZI</name>
<organism evidence="4 5">
    <name type="scientific">Neofusicoccum ribis</name>
    <dbReference type="NCBI Taxonomy" id="45134"/>
    <lineage>
        <taxon>Eukaryota</taxon>
        <taxon>Fungi</taxon>
        <taxon>Dikarya</taxon>
        <taxon>Ascomycota</taxon>
        <taxon>Pezizomycotina</taxon>
        <taxon>Dothideomycetes</taxon>
        <taxon>Dothideomycetes incertae sedis</taxon>
        <taxon>Botryosphaeriales</taxon>
        <taxon>Botryosphaeriaceae</taxon>
        <taxon>Neofusicoccum</taxon>
    </lineage>
</organism>
<dbReference type="Gene3D" id="3.40.50.300">
    <property type="entry name" value="P-loop containing nucleotide triphosphate hydrolases"/>
    <property type="match status" value="1"/>
</dbReference>
<dbReference type="InterPro" id="IPR027417">
    <property type="entry name" value="P-loop_NTPase"/>
</dbReference>
<dbReference type="InterPro" id="IPR002110">
    <property type="entry name" value="Ankyrin_rpt"/>
</dbReference>
<evidence type="ECO:0000313" key="4">
    <source>
        <dbReference type="EMBL" id="KAL1615362.1"/>
    </source>
</evidence>
<gene>
    <name evidence="4" type="ORF">SLS56_011844</name>
</gene>
<protein>
    <recommendedName>
        <fullName evidence="3">Nephrocystin 3-like N-terminal domain-containing protein</fullName>
    </recommendedName>
</protein>
<reference evidence="4 5" key="1">
    <citation type="submission" date="2024-02" db="EMBL/GenBank/DDBJ databases">
        <title>De novo assembly and annotation of 12 fungi associated with fruit tree decline syndrome in Ontario, Canada.</title>
        <authorList>
            <person name="Sulman M."/>
            <person name="Ellouze W."/>
            <person name="Ilyukhin E."/>
        </authorList>
    </citation>
    <scope>NUCLEOTIDE SEQUENCE [LARGE SCALE GENOMIC DNA]</scope>
    <source>
        <strain evidence="4 5">M1-105</strain>
    </source>
</reference>
<feature type="domain" description="Nephrocystin 3-like N-terminal" evidence="3">
    <location>
        <begin position="75"/>
        <end position="236"/>
    </location>
</feature>
<dbReference type="Pfam" id="PF13606">
    <property type="entry name" value="Ank_3"/>
    <property type="match status" value="1"/>
</dbReference>
<dbReference type="SMART" id="SM00248">
    <property type="entry name" value="ANK"/>
    <property type="match status" value="1"/>
</dbReference>
<keyword evidence="5" id="KW-1185">Reference proteome</keyword>
<sequence>MTQNSLSGIVEVLRKQDETMSDLREMKDTQAHIWAAKVAEETRRLSKERQKILDNFSELHPEHSFHKHLGLRQDGSGLWFINGSEFEKFVDSPNSQLWLYGIPGAGKSVLSAAIIDSLQRSEKMAVAFFFCEYGNRATQTTRQILGSIARQLAVQNTDSFAVLEEFHNMHDGSHDFSKICNDSEWVELIQDLSTNFDITTIIIDGLDECLDDRSEIVRNLAMLSSRGSIKTLFASREELDIKQDLSAFESLSIAADRADVRLYVAAHLDSRFKRMTSKDPKLRQDILDSLVDRSEGIRLRRMALDDLPPDLPQTYQRILHRAVTSQPQSNLKFIERTLRWIALAKYPMSISAMTEAISVEPGENEYDDTLEIETILKPCSSLVRTVKDIVSFSHFSVKEYLCQIDTKDQDLARFRVDKKDDQDYLASVCLSYLLLDDFSALDLQNSTSWDEHTVHRPFYNYAAQSWFNHAIHSSDPQILELELELFKPQKSDQFFLWAYNWLPHHTDLQFENDMASEMYDITPLHVACICRLPKVVENLIEKGADLNKSHRILKTPL</sequence>
<feature type="repeat" description="ANK" evidence="2">
    <location>
        <begin position="519"/>
        <end position="551"/>
    </location>
</feature>
<comment type="caution">
    <text evidence="4">The sequence shown here is derived from an EMBL/GenBank/DDBJ whole genome shotgun (WGS) entry which is preliminary data.</text>
</comment>
<keyword evidence="2" id="KW-0040">ANK repeat</keyword>
<dbReference type="PROSITE" id="PS50297">
    <property type="entry name" value="ANK_REP_REGION"/>
    <property type="match status" value="1"/>
</dbReference>
<dbReference type="Proteomes" id="UP001521116">
    <property type="component" value="Unassembled WGS sequence"/>
</dbReference>
<evidence type="ECO:0000256" key="1">
    <source>
        <dbReference type="ARBA" id="ARBA00022737"/>
    </source>
</evidence>
<dbReference type="Pfam" id="PF24883">
    <property type="entry name" value="NPHP3_N"/>
    <property type="match status" value="1"/>
</dbReference>
<dbReference type="PANTHER" id="PTHR10039">
    <property type="entry name" value="AMELOGENIN"/>
    <property type="match status" value="1"/>
</dbReference>
<accession>A0ABR3SAH9</accession>
<evidence type="ECO:0000256" key="2">
    <source>
        <dbReference type="PROSITE-ProRule" id="PRU00023"/>
    </source>
</evidence>
<dbReference type="InterPro" id="IPR036770">
    <property type="entry name" value="Ankyrin_rpt-contain_sf"/>
</dbReference>
<dbReference type="PROSITE" id="PS50088">
    <property type="entry name" value="ANK_REPEAT"/>
    <property type="match status" value="1"/>
</dbReference>
<dbReference type="SUPFAM" id="SSF48403">
    <property type="entry name" value="Ankyrin repeat"/>
    <property type="match status" value="1"/>
</dbReference>
<feature type="non-terminal residue" evidence="4">
    <location>
        <position position="557"/>
    </location>
</feature>
<dbReference type="Gene3D" id="1.25.40.20">
    <property type="entry name" value="Ankyrin repeat-containing domain"/>
    <property type="match status" value="1"/>
</dbReference>
<evidence type="ECO:0000259" key="3">
    <source>
        <dbReference type="Pfam" id="PF24883"/>
    </source>
</evidence>
<dbReference type="EMBL" id="JAJVDC020000318">
    <property type="protein sequence ID" value="KAL1615362.1"/>
    <property type="molecule type" value="Genomic_DNA"/>
</dbReference>
<keyword evidence="1" id="KW-0677">Repeat</keyword>
<dbReference type="SUPFAM" id="SSF52540">
    <property type="entry name" value="P-loop containing nucleoside triphosphate hydrolases"/>
    <property type="match status" value="1"/>
</dbReference>
<evidence type="ECO:0000313" key="5">
    <source>
        <dbReference type="Proteomes" id="UP001521116"/>
    </source>
</evidence>
<dbReference type="InterPro" id="IPR056884">
    <property type="entry name" value="NPHP3-like_N"/>
</dbReference>
<proteinExistence type="predicted"/>